<evidence type="ECO:0000313" key="2">
    <source>
        <dbReference type="Proteomes" id="UP000650582"/>
    </source>
</evidence>
<protein>
    <recommendedName>
        <fullName evidence="3">F-box domain-containing protein</fullName>
    </recommendedName>
</protein>
<evidence type="ECO:0008006" key="3">
    <source>
        <dbReference type="Google" id="ProtNLM"/>
    </source>
</evidence>
<dbReference type="EMBL" id="JACYCC010000128">
    <property type="protein sequence ID" value="KAF8674888.1"/>
    <property type="molecule type" value="Genomic_DNA"/>
</dbReference>
<dbReference type="Proteomes" id="UP000650582">
    <property type="component" value="Unassembled WGS sequence"/>
</dbReference>
<name>A0A8H7LFF7_9AGAM</name>
<organism evidence="1 2">
    <name type="scientific">Rhizoctonia solani</name>
    <dbReference type="NCBI Taxonomy" id="456999"/>
    <lineage>
        <taxon>Eukaryota</taxon>
        <taxon>Fungi</taxon>
        <taxon>Dikarya</taxon>
        <taxon>Basidiomycota</taxon>
        <taxon>Agaricomycotina</taxon>
        <taxon>Agaricomycetes</taxon>
        <taxon>Cantharellales</taxon>
        <taxon>Ceratobasidiaceae</taxon>
        <taxon>Rhizoctonia</taxon>
    </lineage>
</organism>
<evidence type="ECO:0000313" key="1">
    <source>
        <dbReference type="EMBL" id="KAF8674888.1"/>
    </source>
</evidence>
<sequence length="541" mass="61577">MLEDVRTASSTLCKALDHYVSTCSKLCDYHLQECAADKTDELLNTVANEIRLVISYEEKLKKSKSSINVIRNSSPSAVPISTLPPEVLMRIFQIVADDQPEILDTTNTPFKLSLTFPKYPETLSHVCKRWRQTALASHSLWTQIDLVLHHPLGPGFLSRAKAHLKRAGQLPLDICMIDPTLGKDYLPYGKPYDFDDYDFLIFTETPMRSLGLISYHGLHSEHCGFIEYCITNCARRTLEKLIINDATGRGGPYRFIESADRFHDPKTLQIELSEQMLECFWNSASILRLSTLYPYWTSQAYHRLTDLRLGSDKTQSVPISEAHIFGILKASPDLRALHLHLDLTESFPENVPIETIQLEELESLNLSAIVVDINPSQILRFIAPGRKPLQLSISEEPTDVVEQFLKRANVTQLRMITWGNYPPFKLLNLCPNIQILVLDVWGNMNSVNFQTVPERGGERDSDTPVNVRSLYILRCEGIGMIDLQNLVQNHSVQELTLWETYPKVGADSKRNAYKPEVCALCPVVNYLTRKEKSPVDNWDRF</sequence>
<gene>
    <name evidence="1" type="ORF">RHS04_06821</name>
</gene>
<dbReference type="AlphaFoldDB" id="A0A8H7LFF7"/>
<dbReference type="Gene3D" id="1.20.1280.50">
    <property type="match status" value="1"/>
</dbReference>
<reference evidence="1" key="1">
    <citation type="submission" date="2020-09" db="EMBL/GenBank/DDBJ databases">
        <title>Comparative genome analyses of four rice-infecting Rhizoctonia solani isolates reveal extensive enrichment of homogalacturonan modification genes.</title>
        <authorList>
            <person name="Lee D.-Y."/>
            <person name="Jeon J."/>
            <person name="Kim K.-T."/>
            <person name="Cheong K."/>
            <person name="Song H."/>
            <person name="Choi G."/>
            <person name="Ko J."/>
            <person name="Opiyo S.O."/>
            <person name="Zuo S."/>
            <person name="Madhav S."/>
            <person name="Lee Y.-H."/>
            <person name="Wang G.-L."/>
        </authorList>
    </citation>
    <scope>NUCLEOTIDE SEQUENCE</scope>
    <source>
        <strain evidence="1">AG1-IA YN-7</strain>
    </source>
</reference>
<accession>A0A8H7LFF7</accession>
<comment type="caution">
    <text evidence="1">The sequence shown here is derived from an EMBL/GenBank/DDBJ whole genome shotgun (WGS) entry which is preliminary data.</text>
</comment>
<proteinExistence type="predicted"/>